<dbReference type="RefSeq" id="WP_081935009.1">
    <property type="nucleotide sequence ID" value="NZ_CCVW01000001.1"/>
</dbReference>
<dbReference type="STRING" id="1034943.BN59_01012"/>
<sequence length="440" mass="49048">MSKFCFCLGLLLFTAIVAVVNAEPSLTVNELTQIAIENNNDLKAAQYNIKLAKARLVQAGLWSNPSINLANTDDRLFTNEGEYTRSAGFSQAFPISGRIGRQKNVARVDVAIAISEVNNAKRLLRGAVADSYYAILITDYRLKQQNKLLAINKKLVRVTQNRFHAAEVSELDTNTASLEYQRILQDKEILDSLRINQIAQLNQLLGRDALSPLPLEKSLPDIKLLTANFNETQELAVKQRPDMHILWLNLNRAQADQQLARSGRWADWTLGLAVQQSKTFVQGGLPQNPDRALSVNLAIPLPILNANQGKIREAGVTGTQALAKMQALRLTIRTEVASNYRQLVLLQKALQQSRLGTLKLRSRNVNLARNAYKNGQISLLEVLQIQRQQNDLQVAYLNMLEKYLQALVKLCTALGNDSTTSLCPYLSDRGNLHAFAKPTK</sequence>
<dbReference type="InterPro" id="IPR003423">
    <property type="entry name" value="OMP_efflux"/>
</dbReference>
<evidence type="ECO:0000256" key="1">
    <source>
        <dbReference type="ARBA" id="ARBA00007613"/>
    </source>
</evidence>
<evidence type="ECO:0000313" key="3">
    <source>
        <dbReference type="EMBL" id="CDZ76737.1"/>
    </source>
</evidence>
<name>A0A078KUQ8_9GAMM</name>
<evidence type="ECO:0000256" key="2">
    <source>
        <dbReference type="SAM" id="SignalP"/>
    </source>
</evidence>
<dbReference type="AlphaFoldDB" id="A0A078KUQ8"/>
<proteinExistence type="inferred from homology"/>
<gene>
    <name evidence="3" type="primary">czcC_1</name>
    <name evidence="3" type="ORF">BN59_01012</name>
</gene>
<dbReference type="eggNOG" id="COG1538">
    <property type="taxonomic scope" value="Bacteria"/>
</dbReference>
<dbReference type="Pfam" id="PF02321">
    <property type="entry name" value="OEP"/>
    <property type="match status" value="2"/>
</dbReference>
<dbReference type="EMBL" id="CCSB01000001">
    <property type="protein sequence ID" value="CDZ76737.1"/>
    <property type="molecule type" value="Genomic_DNA"/>
</dbReference>
<protein>
    <submittedName>
        <fullName evidence="3">Cation efflux system protein CzcC</fullName>
    </submittedName>
</protein>
<dbReference type="Gene3D" id="1.20.1600.10">
    <property type="entry name" value="Outer membrane efflux proteins (OEP)"/>
    <property type="match status" value="1"/>
</dbReference>
<keyword evidence="4" id="KW-1185">Reference proteome</keyword>
<accession>A0A078KUQ8</accession>
<dbReference type="PANTHER" id="PTHR30203:SF24">
    <property type="entry name" value="BLR4935 PROTEIN"/>
    <property type="match status" value="1"/>
</dbReference>
<reference evidence="3 4" key="1">
    <citation type="submission" date="2014-06" db="EMBL/GenBank/DDBJ databases">
        <authorList>
            <person name="Urmite Genomes Urmite Genomes"/>
        </authorList>
    </citation>
    <scope>NUCLEOTIDE SEQUENCE [LARGE SCALE GENOMIC DNA]</scope>
</reference>
<feature type="chain" id="PRO_5009744016" evidence="2">
    <location>
        <begin position="23"/>
        <end position="440"/>
    </location>
</feature>
<evidence type="ECO:0000313" key="4">
    <source>
        <dbReference type="Proteomes" id="UP000044071"/>
    </source>
</evidence>
<comment type="similarity">
    <text evidence="1">Belongs to the outer membrane factor (OMF) (TC 1.B.17) family.</text>
</comment>
<dbReference type="GO" id="GO:0015562">
    <property type="term" value="F:efflux transmembrane transporter activity"/>
    <property type="evidence" value="ECO:0007669"/>
    <property type="project" value="InterPro"/>
</dbReference>
<dbReference type="PANTHER" id="PTHR30203">
    <property type="entry name" value="OUTER MEMBRANE CATION EFFLUX PROTEIN"/>
    <property type="match status" value="1"/>
</dbReference>
<dbReference type="InterPro" id="IPR010131">
    <property type="entry name" value="MdtP/NodT-like"/>
</dbReference>
<dbReference type="Proteomes" id="UP000044071">
    <property type="component" value="Unassembled WGS sequence"/>
</dbReference>
<dbReference type="SUPFAM" id="SSF56954">
    <property type="entry name" value="Outer membrane efflux proteins (OEP)"/>
    <property type="match status" value="1"/>
</dbReference>
<organism evidence="3 4">
    <name type="scientific">Legionella massiliensis</name>
    <dbReference type="NCBI Taxonomy" id="1034943"/>
    <lineage>
        <taxon>Bacteria</taxon>
        <taxon>Pseudomonadati</taxon>
        <taxon>Pseudomonadota</taxon>
        <taxon>Gammaproteobacteria</taxon>
        <taxon>Legionellales</taxon>
        <taxon>Legionellaceae</taxon>
        <taxon>Legionella</taxon>
    </lineage>
</organism>
<feature type="signal peptide" evidence="2">
    <location>
        <begin position="1"/>
        <end position="22"/>
    </location>
</feature>
<keyword evidence="2" id="KW-0732">Signal</keyword>